<dbReference type="CTD" id="6748876"/>
<dbReference type="GO" id="GO:0000139">
    <property type="term" value="C:Golgi membrane"/>
    <property type="evidence" value="ECO:0000318"/>
    <property type="project" value="GO_Central"/>
</dbReference>
<evidence type="ECO:0000256" key="7">
    <source>
        <dbReference type="ARBA" id="ARBA00023034"/>
    </source>
</evidence>
<feature type="transmembrane region" description="Helical" evidence="9">
    <location>
        <begin position="163"/>
        <end position="180"/>
    </location>
</feature>
<keyword evidence="4" id="KW-0762">Sugar transport</keyword>
<dbReference type="GeneID" id="6748876"/>
<dbReference type="KEGG" id="tad:TRIADDRAFT_49562"/>
<evidence type="ECO:0000256" key="5">
    <source>
        <dbReference type="ARBA" id="ARBA00022692"/>
    </source>
</evidence>
<dbReference type="GO" id="GO:0005459">
    <property type="term" value="F:UDP-galactose transmembrane transporter activity"/>
    <property type="evidence" value="ECO:0000318"/>
    <property type="project" value="GO_Central"/>
</dbReference>
<feature type="transmembrane region" description="Helical" evidence="9">
    <location>
        <begin position="317"/>
        <end position="334"/>
    </location>
</feature>
<feature type="transmembrane region" description="Helical" evidence="9">
    <location>
        <begin position="195"/>
        <end position="215"/>
    </location>
</feature>
<evidence type="ECO:0000256" key="1">
    <source>
        <dbReference type="ARBA" id="ARBA00004653"/>
    </source>
</evidence>
<keyword evidence="3" id="KW-0813">Transport</keyword>
<proteinExistence type="inferred from homology"/>
<dbReference type="Pfam" id="PF04142">
    <property type="entry name" value="Nuc_sug_transp"/>
    <property type="match status" value="1"/>
</dbReference>
<evidence type="ECO:0000313" key="10">
    <source>
        <dbReference type="EMBL" id="EDV28459.1"/>
    </source>
</evidence>
<feature type="transmembrane region" description="Helical" evidence="9">
    <location>
        <begin position="294"/>
        <end position="311"/>
    </location>
</feature>
<dbReference type="NCBIfam" id="TIGR00803">
    <property type="entry name" value="nst"/>
    <property type="match status" value="1"/>
</dbReference>
<evidence type="ECO:0000256" key="4">
    <source>
        <dbReference type="ARBA" id="ARBA00022597"/>
    </source>
</evidence>
<comment type="subcellular location">
    <subcellularLocation>
        <location evidence="1">Golgi apparatus membrane</location>
        <topology evidence="1">Multi-pass membrane protein</topology>
    </subcellularLocation>
</comment>
<feature type="transmembrane region" description="Helical" evidence="9">
    <location>
        <begin position="267"/>
        <end position="287"/>
    </location>
</feature>
<dbReference type="InParanoid" id="B3RIW3"/>
<dbReference type="FunCoup" id="B3RIW3">
    <property type="interactions" value="1595"/>
</dbReference>
<feature type="transmembrane region" description="Helical" evidence="9">
    <location>
        <begin position="59"/>
        <end position="81"/>
    </location>
</feature>
<dbReference type="Gene3D" id="1.10.3730.20">
    <property type="match status" value="1"/>
</dbReference>
<evidence type="ECO:0000256" key="8">
    <source>
        <dbReference type="ARBA" id="ARBA00023136"/>
    </source>
</evidence>
<dbReference type="InterPro" id="IPR007271">
    <property type="entry name" value="Nuc_sug_transpt"/>
</dbReference>
<evidence type="ECO:0000256" key="3">
    <source>
        <dbReference type="ARBA" id="ARBA00022448"/>
    </source>
</evidence>
<keyword evidence="7" id="KW-0333">Golgi apparatus</keyword>
<dbReference type="SUPFAM" id="SSF103481">
    <property type="entry name" value="Multidrug resistance efflux transporter EmrE"/>
    <property type="match status" value="1"/>
</dbReference>
<evidence type="ECO:0000256" key="9">
    <source>
        <dbReference type="SAM" id="Phobius"/>
    </source>
</evidence>
<feature type="transmembrane region" description="Helical" evidence="9">
    <location>
        <begin position="227"/>
        <end position="247"/>
    </location>
</feature>
<dbReference type="eggNOG" id="KOG2234">
    <property type="taxonomic scope" value="Eukaryota"/>
</dbReference>
<name>B3RIW3_TRIAD</name>
<keyword evidence="6 9" id="KW-1133">Transmembrane helix</keyword>
<comment type="similarity">
    <text evidence="2">Belongs to the nucleotide-sugar transporter family. SLC35A subfamily.</text>
</comment>
<dbReference type="AlphaFoldDB" id="B3RIW3"/>
<dbReference type="PIRSF" id="PIRSF005799">
    <property type="entry name" value="UDP-gal_transpt"/>
    <property type="match status" value="1"/>
</dbReference>
<protein>
    <recommendedName>
        <fullName evidence="12">UDP-N-acetylglucosamine transporter</fullName>
    </recommendedName>
</protein>
<dbReference type="RefSeq" id="XP_002107661.1">
    <property type="nucleotide sequence ID" value="XM_002107625.1"/>
</dbReference>
<dbReference type="HOGENOM" id="CLU_024645_1_3_1"/>
<reference evidence="10 11" key="1">
    <citation type="journal article" date="2008" name="Nature">
        <title>The Trichoplax genome and the nature of placozoans.</title>
        <authorList>
            <person name="Srivastava M."/>
            <person name="Begovic E."/>
            <person name="Chapman J."/>
            <person name="Putnam N.H."/>
            <person name="Hellsten U."/>
            <person name="Kawashima T."/>
            <person name="Kuo A."/>
            <person name="Mitros T."/>
            <person name="Salamov A."/>
            <person name="Carpenter M.L."/>
            <person name="Signorovitch A.Y."/>
            <person name="Moreno M.A."/>
            <person name="Kamm K."/>
            <person name="Grimwood J."/>
            <person name="Schmutz J."/>
            <person name="Shapiro H."/>
            <person name="Grigoriev I.V."/>
            <person name="Buss L.W."/>
            <person name="Schierwater B."/>
            <person name="Dellaporta S.L."/>
            <person name="Rokhsar D.S."/>
        </authorList>
    </citation>
    <scope>NUCLEOTIDE SEQUENCE [LARGE SCALE GENOMIC DNA]</scope>
    <source>
        <strain evidence="10 11">Grell-BS-1999</strain>
    </source>
</reference>
<dbReference type="OMA" id="DAATYQX"/>
<organism evidence="10 11">
    <name type="scientific">Trichoplax adhaerens</name>
    <name type="common">Trichoplax reptans</name>
    <dbReference type="NCBI Taxonomy" id="10228"/>
    <lineage>
        <taxon>Eukaryota</taxon>
        <taxon>Metazoa</taxon>
        <taxon>Placozoa</taxon>
        <taxon>Uniplacotomia</taxon>
        <taxon>Trichoplacea</taxon>
        <taxon>Trichoplacidae</taxon>
        <taxon>Trichoplax</taxon>
    </lineage>
</organism>
<dbReference type="STRING" id="10228.B3RIW3"/>
<dbReference type="EMBL" id="DS985241">
    <property type="protein sequence ID" value="EDV28459.1"/>
    <property type="molecule type" value="Genomic_DNA"/>
</dbReference>
<dbReference type="FunFam" id="1.10.3730.20:FF:000037">
    <property type="entry name" value="Nucleotide Sugar TransPorter family"/>
    <property type="match status" value="1"/>
</dbReference>
<dbReference type="OrthoDB" id="408493at2759"/>
<dbReference type="PhylomeDB" id="B3RIW3"/>
<keyword evidence="5 9" id="KW-0812">Transmembrane</keyword>
<keyword evidence="11" id="KW-1185">Reference proteome</keyword>
<dbReference type="PANTHER" id="PTHR10231">
    <property type="entry name" value="NUCLEOTIDE-SUGAR TRANSMEMBRANE TRANSPORTER"/>
    <property type="match status" value="1"/>
</dbReference>
<sequence>MKENKNSDGRSNSNTDPTIRIGTINVSLKYISLFTLTLQTTALVLIMRYSRTIPSKTMYLVTTAVVIAEAMKVITCLLIIFRQVGFNFHKFTAVVRDECIGQFSETIKLAIPAGLYTVQNNLLYIALSNLDAATYQVTYQLKILTTAVFSVTMLGRRLSSTKWIALVLLMAGVSLVQMPTKGPHSSKDLSKSKQFLGLVAVLTACLSSGFSGVYFEKILKGTKSSIWVRNVQLGTFGFIFGLMGMLYKDYDALVKDGFFQGYNNITWIVVSLQAIGGLIVAVVVKYADNILKGFATSISIITSSLLSYYVLQDFIPSQFFVYGTCIVLVATYLYSKPDAPAPSPPTSSASNKV</sequence>
<evidence type="ECO:0000313" key="11">
    <source>
        <dbReference type="Proteomes" id="UP000009022"/>
    </source>
</evidence>
<dbReference type="GO" id="GO:0055085">
    <property type="term" value="P:transmembrane transport"/>
    <property type="evidence" value="ECO:0000318"/>
    <property type="project" value="GO_Central"/>
</dbReference>
<feature type="transmembrane region" description="Helical" evidence="9">
    <location>
        <begin position="30"/>
        <end position="47"/>
    </location>
</feature>
<evidence type="ECO:0000256" key="2">
    <source>
        <dbReference type="ARBA" id="ARBA00009976"/>
    </source>
</evidence>
<evidence type="ECO:0000256" key="6">
    <source>
        <dbReference type="ARBA" id="ARBA00022989"/>
    </source>
</evidence>
<dbReference type="Proteomes" id="UP000009022">
    <property type="component" value="Unassembled WGS sequence"/>
</dbReference>
<dbReference type="InterPro" id="IPR037185">
    <property type="entry name" value="EmrE-like"/>
</dbReference>
<accession>B3RIW3</accession>
<keyword evidence="8 9" id="KW-0472">Membrane</keyword>
<evidence type="ECO:0008006" key="12">
    <source>
        <dbReference type="Google" id="ProtNLM"/>
    </source>
</evidence>
<gene>
    <name evidence="10" type="ORF">TRIADDRAFT_49562</name>
</gene>